<dbReference type="Gene3D" id="3.40.50.300">
    <property type="entry name" value="P-loop containing nucleotide triphosphate hydrolases"/>
    <property type="match status" value="1"/>
</dbReference>
<dbReference type="NCBIfam" id="TIGR03156">
    <property type="entry name" value="GTP_HflX"/>
    <property type="match status" value="1"/>
</dbReference>
<dbReference type="Pfam" id="PF16360">
    <property type="entry name" value="GTP-bdg_M"/>
    <property type="match status" value="1"/>
</dbReference>
<dbReference type="PANTHER" id="PTHR10229">
    <property type="entry name" value="GTP-BINDING PROTEIN HFLX"/>
    <property type="match status" value="1"/>
</dbReference>
<reference evidence="10" key="1">
    <citation type="submission" date="2021-01" db="EMBL/GenBank/DDBJ databases">
        <authorList>
            <person name="Corre E."/>
            <person name="Pelletier E."/>
            <person name="Niang G."/>
            <person name="Scheremetjew M."/>
            <person name="Finn R."/>
            <person name="Kale V."/>
            <person name="Holt S."/>
            <person name="Cochrane G."/>
            <person name="Meng A."/>
            <person name="Brown T."/>
            <person name="Cohen L."/>
        </authorList>
    </citation>
    <scope>NUCLEOTIDE SEQUENCE</scope>
    <source>
        <strain evidence="10">CCMP1243</strain>
    </source>
</reference>
<dbReference type="InterPro" id="IPR030394">
    <property type="entry name" value="G_HFLX_dom"/>
</dbReference>
<keyword evidence="6" id="KW-0342">GTP-binding</keyword>
<feature type="signal peptide" evidence="8">
    <location>
        <begin position="1"/>
        <end position="16"/>
    </location>
</feature>
<evidence type="ECO:0000256" key="8">
    <source>
        <dbReference type="SAM" id="SignalP"/>
    </source>
</evidence>
<feature type="region of interest" description="Disordered" evidence="7">
    <location>
        <begin position="20"/>
        <end position="53"/>
    </location>
</feature>
<proteinExistence type="inferred from homology"/>
<sequence>MAWRGALALALVPCLALRPTGPHPAGTRRMRQWSTGGPAEVPPPSAGKQGLGGEEGINELLMERALRCYDPRFTEERERCFLVGLEQKTGRTSRTFSLEESLVELSELAGTAGLEVVGSTYQRVNMPNPRTYIGSGKVREVRRSMQALGCCTVILDDELSPGQQRNLENEFGGEAAGIKVLDRTALILDIFAQHARTKEGFLQVELAMQTYRLPRLTKLWTHLERQSAASGGGNGGVGLRGPGERQLEVDRRLLRGRIIGLKKQIEEVRTHRELGRRKRANSGFPVVALVGYTNAGKSTVLNYLSQATSQVLAENMLFATLDPTTRRCRLQGTHGTQELLVTDTVGFIQKLPTHLVAAFRATLEEVTEADILVHVVDISNPKLWVKQKKSVDATLKEMGMADKPVVTLWNKLDAVVSAPVEKVQYEASRRPLTVAASAQTGAGMDQLVVALEAAIQDLNKKVEVLLPYSQGDLLSLCHTNGVVEEEDYRETGVYIRASVPMYLANRVSAYRLDKEAVTGGADLGVGVDRDPTAEEWVAIGRGRHAASSKISSGGGHGDRPNDAHVGVMDVKDQQHPASPSSSPSPPPDAATAAGAA</sequence>
<dbReference type="InterPro" id="IPR042108">
    <property type="entry name" value="GTPase_HflX_N_sf"/>
</dbReference>
<dbReference type="CDD" id="cd01878">
    <property type="entry name" value="HflX"/>
    <property type="match status" value="1"/>
</dbReference>
<feature type="region of interest" description="Disordered" evidence="7">
    <location>
        <begin position="540"/>
        <end position="596"/>
    </location>
</feature>
<evidence type="ECO:0000256" key="5">
    <source>
        <dbReference type="ARBA" id="ARBA00022842"/>
    </source>
</evidence>
<evidence type="ECO:0000259" key="9">
    <source>
        <dbReference type="PROSITE" id="PS51705"/>
    </source>
</evidence>
<dbReference type="EMBL" id="HBHJ01021643">
    <property type="protein sequence ID" value="CAD9698654.1"/>
    <property type="molecule type" value="Transcribed_RNA"/>
</dbReference>
<protein>
    <recommendedName>
        <fullName evidence="9">Hflx-type G domain-containing protein</fullName>
    </recommendedName>
</protein>
<dbReference type="InterPro" id="IPR032305">
    <property type="entry name" value="GTP-bd_M"/>
</dbReference>
<dbReference type="PROSITE" id="PS51705">
    <property type="entry name" value="G_HFLX"/>
    <property type="match status" value="1"/>
</dbReference>
<evidence type="ECO:0000256" key="1">
    <source>
        <dbReference type="ARBA" id="ARBA00004496"/>
    </source>
</evidence>
<evidence type="ECO:0000256" key="7">
    <source>
        <dbReference type="SAM" id="MobiDB-lite"/>
    </source>
</evidence>
<dbReference type="InterPro" id="IPR006073">
    <property type="entry name" value="GTP-bd"/>
</dbReference>
<dbReference type="SUPFAM" id="SSF52540">
    <property type="entry name" value="P-loop containing nucleoside triphosphate hydrolases"/>
    <property type="match status" value="1"/>
</dbReference>
<evidence type="ECO:0000256" key="3">
    <source>
        <dbReference type="ARBA" id="ARBA00022723"/>
    </source>
</evidence>
<feature type="domain" description="Hflx-type G" evidence="9">
    <location>
        <begin position="285"/>
        <end position="459"/>
    </location>
</feature>
<evidence type="ECO:0000313" key="10">
    <source>
        <dbReference type="EMBL" id="CAD9698654.1"/>
    </source>
</evidence>
<gene>
    <name evidence="10" type="ORF">RMAR1173_LOCUS14311</name>
</gene>
<evidence type="ECO:0000256" key="2">
    <source>
        <dbReference type="ARBA" id="ARBA00022490"/>
    </source>
</evidence>
<organism evidence="10">
    <name type="scientific">Rhizochromulina marina</name>
    <dbReference type="NCBI Taxonomy" id="1034831"/>
    <lineage>
        <taxon>Eukaryota</taxon>
        <taxon>Sar</taxon>
        <taxon>Stramenopiles</taxon>
        <taxon>Ochrophyta</taxon>
        <taxon>Dictyochophyceae</taxon>
        <taxon>Rhizochromulinales</taxon>
        <taxon>Rhizochromulina</taxon>
    </lineage>
</organism>
<dbReference type="Gene3D" id="3.40.50.11060">
    <property type="entry name" value="GTPase HflX, N-terminal domain"/>
    <property type="match status" value="1"/>
</dbReference>
<dbReference type="GO" id="GO:0043022">
    <property type="term" value="F:ribosome binding"/>
    <property type="evidence" value="ECO:0007669"/>
    <property type="project" value="TreeGrafter"/>
</dbReference>
<dbReference type="GO" id="GO:0046872">
    <property type="term" value="F:metal ion binding"/>
    <property type="evidence" value="ECO:0007669"/>
    <property type="project" value="UniProtKB-KW"/>
</dbReference>
<evidence type="ECO:0000256" key="4">
    <source>
        <dbReference type="ARBA" id="ARBA00022741"/>
    </source>
</evidence>
<feature type="chain" id="PRO_5031421108" description="Hflx-type G domain-containing protein" evidence="8">
    <location>
        <begin position="17"/>
        <end position="596"/>
    </location>
</feature>
<keyword evidence="8" id="KW-0732">Signal</keyword>
<dbReference type="FunFam" id="3.40.50.11060:FF:000001">
    <property type="entry name" value="GTPase HflX"/>
    <property type="match status" value="1"/>
</dbReference>
<keyword evidence="4" id="KW-0547">Nucleotide-binding</keyword>
<dbReference type="InterPro" id="IPR027417">
    <property type="entry name" value="P-loop_NTPase"/>
</dbReference>
<accession>A0A7S2SHM6</accession>
<dbReference type="AlphaFoldDB" id="A0A7S2SHM6"/>
<evidence type="ECO:0000256" key="6">
    <source>
        <dbReference type="ARBA" id="ARBA00023134"/>
    </source>
</evidence>
<keyword evidence="3" id="KW-0479">Metal-binding</keyword>
<dbReference type="Pfam" id="PF13167">
    <property type="entry name" value="GTP-bdg_N"/>
    <property type="match status" value="1"/>
</dbReference>
<comment type="subcellular location">
    <subcellularLocation>
        <location evidence="1">Cytoplasm</location>
    </subcellularLocation>
</comment>
<dbReference type="PRINTS" id="PR00326">
    <property type="entry name" value="GTP1OBG"/>
</dbReference>
<dbReference type="InterPro" id="IPR016496">
    <property type="entry name" value="GTPase_HflX"/>
</dbReference>
<keyword evidence="5" id="KW-0460">Magnesium</keyword>
<dbReference type="InterPro" id="IPR025121">
    <property type="entry name" value="GTPase_HflX_N"/>
</dbReference>
<keyword evidence="2" id="KW-0963">Cytoplasm</keyword>
<dbReference type="Gene3D" id="6.10.250.2860">
    <property type="match status" value="1"/>
</dbReference>
<dbReference type="GO" id="GO:0005525">
    <property type="term" value="F:GTP binding"/>
    <property type="evidence" value="ECO:0007669"/>
    <property type="project" value="UniProtKB-KW"/>
</dbReference>
<dbReference type="HAMAP" id="MF_00900">
    <property type="entry name" value="GTPase_HflX"/>
    <property type="match status" value="1"/>
</dbReference>
<dbReference type="Pfam" id="PF01926">
    <property type="entry name" value="MMR_HSR1"/>
    <property type="match status" value="1"/>
</dbReference>
<dbReference type="PANTHER" id="PTHR10229:SF0">
    <property type="entry name" value="GTP-BINDING PROTEIN 6-RELATED"/>
    <property type="match status" value="1"/>
</dbReference>
<dbReference type="GO" id="GO:0005737">
    <property type="term" value="C:cytoplasm"/>
    <property type="evidence" value="ECO:0007669"/>
    <property type="project" value="UniProtKB-SubCell"/>
</dbReference>
<name>A0A7S2SHM6_9STRA</name>